<dbReference type="SMART" id="SM00233">
    <property type="entry name" value="PH"/>
    <property type="match status" value="2"/>
</dbReference>
<keyword evidence="5 8" id="KW-0863">Zinc-finger</keyword>
<accession>A0A8C4N6P0</accession>
<dbReference type="InterPro" id="IPR051092">
    <property type="entry name" value="FYVE_RhoGEF_PH"/>
</dbReference>
<dbReference type="InterPro" id="IPR017455">
    <property type="entry name" value="Znf_FYVE-rel"/>
</dbReference>
<dbReference type="InterPro" id="IPR011993">
    <property type="entry name" value="PH-like_dom_sf"/>
</dbReference>
<dbReference type="Proteomes" id="UP000694388">
    <property type="component" value="Unplaced"/>
</dbReference>
<dbReference type="InterPro" id="IPR000306">
    <property type="entry name" value="Znf_FYVE"/>
</dbReference>
<feature type="region of interest" description="Disordered" evidence="9">
    <location>
        <begin position="1"/>
        <end position="85"/>
    </location>
</feature>
<dbReference type="GO" id="GO:0005856">
    <property type="term" value="C:cytoskeleton"/>
    <property type="evidence" value="ECO:0007669"/>
    <property type="project" value="UniProtKB-SubCell"/>
</dbReference>
<evidence type="ECO:0000259" key="12">
    <source>
        <dbReference type="PROSITE" id="PS50178"/>
    </source>
</evidence>
<evidence type="ECO:0000313" key="13">
    <source>
        <dbReference type="Ensembl" id="ENSEBUP00000001940.1"/>
    </source>
</evidence>
<keyword evidence="3" id="KW-0344">Guanine-nucleotide releasing factor</keyword>
<dbReference type="InterPro" id="IPR035899">
    <property type="entry name" value="DBL_dom_sf"/>
</dbReference>
<dbReference type="GeneTree" id="ENSGT00940000156334"/>
<evidence type="ECO:0000313" key="14">
    <source>
        <dbReference type="Proteomes" id="UP000694388"/>
    </source>
</evidence>
<feature type="domain" description="FYVE-type" evidence="12">
    <location>
        <begin position="1071"/>
        <end position="1130"/>
    </location>
</feature>
<dbReference type="InterPro" id="IPR013083">
    <property type="entry name" value="Znf_RING/FYVE/PHD"/>
</dbReference>
<dbReference type="Pfam" id="PF00621">
    <property type="entry name" value="RhoGEF"/>
    <property type="match status" value="1"/>
</dbReference>
<feature type="compositionally biased region" description="Basic and acidic residues" evidence="9">
    <location>
        <begin position="694"/>
        <end position="718"/>
    </location>
</feature>
<evidence type="ECO:0000256" key="1">
    <source>
        <dbReference type="ARBA" id="ARBA00004245"/>
    </source>
</evidence>
<keyword evidence="14" id="KW-1185">Reference proteome</keyword>
<evidence type="ECO:0000256" key="7">
    <source>
        <dbReference type="ARBA" id="ARBA00023212"/>
    </source>
</evidence>
<feature type="domain" description="DH" evidence="11">
    <location>
        <begin position="723"/>
        <end position="912"/>
    </location>
</feature>
<dbReference type="PANTHER" id="PTHR12673:SF12">
    <property type="entry name" value="FYVE, RHOGEF AND PH DOMAIN-CONTAINING PROTEIN 6"/>
    <property type="match status" value="1"/>
</dbReference>
<evidence type="ECO:0000259" key="11">
    <source>
        <dbReference type="PROSITE" id="PS50010"/>
    </source>
</evidence>
<dbReference type="Gene3D" id="1.20.900.10">
    <property type="entry name" value="Dbl homology (DH) domain"/>
    <property type="match status" value="1"/>
</dbReference>
<dbReference type="Gene3D" id="3.30.40.10">
    <property type="entry name" value="Zinc/RING finger domain, C3HC4 (zinc finger)"/>
    <property type="match status" value="1"/>
</dbReference>
<dbReference type="CDD" id="cd00160">
    <property type="entry name" value="RhoGEF"/>
    <property type="match status" value="1"/>
</dbReference>
<feature type="domain" description="PH" evidence="10">
    <location>
        <begin position="1184"/>
        <end position="1281"/>
    </location>
</feature>
<name>A0A8C4N6P0_EPTBU</name>
<dbReference type="Gene3D" id="2.30.29.30">
    <property type="entry name" value="Pleckstrin-homology domain (PH domain)/Phosphotyrosine-binding domain (PTB)"/>
    <property type="match status" value="2"/>
</dbReference>
<keyword evidence="2" id="KW-0963">Cytoplasm</keyword>
<evidence type="ECO:0000256" key="2">
    <source>
        <dbReference type="ARBA" id="ARBA00022490"/>
    </source>
</evidence>
<dbReference type="PROSITE" id="PS50178">
    <property type="entry name" value="ZF_FYVE"/>
    <property type="match status" value="1"/>
</dbReference>
<evidence type="ECO:0000256" key="4">
    <source>
        <dbReference type="ARBA" id="ARBA00022723"/>
    </source>
</evidence>
<keyword evidence="6" id="KW-0862">Zinc</keyword>
<evidence type="ECO:0000256" key="9">
    <source>
        <dbReference type="SAM" id="MobiDB-lite"/>
    </source>
</evidence>
<dbReference type="InterPro" id="IPR000219">
    <property type="entry name" value="DH_dom"/>
</dbReference>
<dbReference type="PANTHER" id="PTHR12673">
    <property type="entry name" value="FACIOGENITAL DYSPLASIA PROTEIN"/>
    <property type="match status" value="1"/>
</dbReference>
<protein>
    <recommendedName>
        <fullName evidence="15">FYVE, RhoGEF and PH domain-containing protein 6</fullName>
    </recommendedName>
</protein>
<keyword evidence="4" id="KW-0479">Metal-binding</keyword>
<feature type="compositionally biased region" description="Low complexity" evidence="9">
    <location>
        <begin position="71"/>
        <end position="85"/>
    </location>
</feature>
<evidence type="ECO:0000256" key="8">
    <source>
        <dbReference type="PROSITE-ProRule" id="PRU00091"/>
    </source>
</evidence>
<evidence type="ECO:0008006" key="15">
    <source>
        <dbReference type="Google" id="ProtNLM"/>
    </source>
</evidence>
<evidence type="ECO:0000256" key="3">
    <source>
        <dbReference type="ARBA" id="ARBA00022658"/>
    </source>
</evidence>
<evidence type="ECO:0000259" key="10">
    <source>
        <dbReference type="PROSITE" id="PS50003"/>
    </source>
</evidence>
<dbReference type="GO" id="GO:0005737">
    <property type="term" value="C:cytoplasm"/>
    <property type="evidence" value="ECO:0007669"/>
    <property type="project" value="TreeGrafter"/>
</dbReference>
<evidence type="ECO:0000256" key="6">
    <source>
        <dbReference type="ARBA" id="ARBA00022833"/>
    </source>
</evidence>
<dbReference type="SUPFAM" id="SSF50729">
    <property type="entry name" value="PH domain-like"/>
    <property type="match status" value="2"/>
</dbReference>
<dbReference type="Pfam" id="PF01363">
    <property type="entry name" value="FYVE"/>
    <property type="match status" value="1"/>
</dbReference>
<dbReference type="SMART" id="SM00325">
    <property type="entry name" value="RhoGEF"/>
    <property type="match status" value="1"/>
</dbReference>
<reference evidence="13" key="1">
    <citation type="submission" date="2025-08" db="UniProtKB">
        <authorList>
            <consortium name="Ensembl"/>
        </authorList>
    </citation>
    <scope>IDENTIFICATION</scope>
</reference>
<dbReference type="PROSITE" id="PS50010">
    <property type="entry name" value="DH_2"/>
    <property type="match status" value="1"/>
</dbReference>
<dbReference type="PROSITE" id="PS50003">
    <property type="entry name" value="PH_DOMAIN"/>
    <property type="match status" value="2"/>
</dbReference>
<feature type="domain" description="PH" evidence="10">
    <location>
        <begin position="941"/>
        <end position="1035"/>
    </location>
</feature>
<dbReference type="GO" id="GO:0008270">
    <property type="term" value="F:zinc ion binding"/>
    <property type="evidence" value="ECO:0007669"/>
    <property type="project" value="UniProtKB-KW"/>
</dbReference>
<dbReference type="GO" id="GO:0005085">
    <property type="term" value="F:guanyl-nucleotide exchange factor activity"/>
    <property type="evidence" value="ECO:0007669"/>
    <property type="project" value="UniProtKB-KW"/>
</dbReference>
<organism evidence="13 14">
    <name type="scientific">Eptatretus burgeri</name>
    <name type="common">Inshore hagfish</name>
    <dbReference type="NCBI Taxonomy" id="7764"/>
    <lineage>
        <taxon>Eukaryota</taxon>
        <taxon>Metazoa</taxon>
        <taxon>Chordata</taxon>
        <taxon>Craniata</taxon>
        <taxon>Vertebrata</taxon>
        <taxon>Cyclostomata</taxon>
        <taxon>Myxini</taxon>
        <taxon>Myxiniformes</taxon>
        <taxon>Myxinidae</taxon>
        <taxon>Eptatretinae</taxon>
        <taxon>Eptatretus</taxon>
    </lineage>
</organism>
<dbReference type="CDD" id="cd13237">
    <property type="entry name" value="PH2_FGD5_FGD6"/>
    <property type="match status" value="1"/>
</dbReference>
<dbReference type="InterPro" id="IPR001849">
    <property type="entry name" value="PH_domain"/>
</dbReference>
<evidence type="ECO:0000256" key="5">
    <source>
        <dbReference type="ARBA" id="ARBA00022771"/>
    </source>
</evidence>
<dbReference type="SUPFAM" id="SSF48065">
    <property type="entry name" value="DBL homology domain (DH-domain)"/>
    <property type="match status" value="1"/>
</dbReference>
<reference evidence="13" key="2">
    <citation type="submission" date="2025-09" db="UniProtKB">
        <authorList>
            <consortium name="Ensembl"/>
        </authorList>
    </citation>
    <scope>IDENTIFICATION</scope>
</reference>
<dbReference type="Ensembl" id="ENSEBUT00000002284.1">
    <property type="protein sequence ID" value="ENSEBUP00000001940.1"/>
    <property type="gene ID" value="ENSEBUG00000001571.1"/>
</dbReference>
<dbReference type="SMART" id="SM00064">
    <property type="entry name" value="FYVE"/>
    <property type="match status" value="1"/>
</dbReference>
<dbReference type="Pfam" id="PF00169">
    <property type="entry name" value="PH"/>
    <property type="match status" value="2"/>
</dbReference>
<comment type="subcellular location">
    <subcellularLocation>
        <location evidence="1">Cytoplasm</location>
        <location evidence="1">Cytoskeleton</location>
    </subcellularLocation>
</comment>
<feature type="region of interest" description="Disordered" evidence="9">
    <location>
        <begin position="682"/>
        <end position="718"/>
    </location>
</feature>
<proteinExistence type="predicted"/>
<keyword evidence="7" id="KW-0206">Cytoskeleton</keyword>
<sequence length="1291" mass="143906">MSLAETKKPPVAPKPKFPLQSDASAKTHIAPPLAMKLQPPSKHRLISNSLPQCPNKPPVAPKPKVERKPPVAEVKPTLQRSNRQYQQQRLQHQPCVKCETCSTHESMCLSGRCLCGEMRRIVLHCTGPAQHGCCLCSPGQSRHGKIAAAPYSCNHSPCKTPIDKPPSKVGIAADKAPAGSGCNFVCGHDKTEWRQTNETSCKLQSHLHRHDDADFHIPIKHPQFCRDKNLNTTADVLLRDPAFGHVTKDASCQVSEHLAQEHSLAPERIQFGCLGSNGRKVKREGLCTKLDNGLRKDSDAAKSPKLPQGKCSISSLQRKFMMTQTEGNGGLSHKLADVKTESKRSFQTPVKSTGRDDLTIQHPIRDCSDNELEKELDAFSCDDRQQVKKMSEAHESPSLSRKVGSLVKSEAITPEQVKSVVGQSSGLCRPTTSPPPPPIPHQELNINCSRMAALHSCQQGQSSKSSGKGLNFISNPCGLDKIPPPFQPADITTRPITKLFGSSVQAQGHGEKPCKEGLRKKSSFRNFLPLRLPVRKRSDRKTDVITADAATTGSRPRRSRSADRAFSLSWHGNDAGRRATVRVGGRTVSRGESFGGRDVCRPTVPACPSKSHSLSFPISPPAFDDDQPVYVTLGLAGCSLPERVYDEPECIFPGALDADGYVDMRSLAVLDLLARRRIMSDGGMNSSEEEDDDVEKRKEEDTGSFGDPEHENGKQDEVTNNKKLHCIAHEIMTSEKVFVDVLKLLHVDFRGAVDKANQTLGRPIIDERTLDQILFYLPQLYKLNQDLLRDLEERLACWGDEPRISDVILRKGPYLKMYSAYIREFDRNLALLDDSCRRSPSFAIAVREFEASPRCANLALRHYLLKPVQRIPQYQLLLTDYLKHLSQESEDFEGTQAALSVVKEVAEHANECMKQGDNFQKLMQIQYSLAGHPEIVQPGRVFLKEGILMKLSRKIMQPRRFFLMNDTLLYTTPQQGGTYKLNNMLSLAGMKVSKPTQEAYQNELNIVSVQRSFILSASSAAEREEWLTAISHTIEEYTRKRITFTPREFTEEGMDRLETELGNKAPIWIPDSRVSMCMICTCDFTLTWRRHHCRACGKIICQACSQHRFPLKYLHDKPERVCDLCFDALRSEDVVPPDDNPATSNSKSPGIIFSSVLQNMASSPSRKQKKIPSALKQVAASTEASSMSGHLQRAKGSRKPWKRLWFVVKDKVLYTYAASEDVAAMESLPLLGFTLDAAPNDKDNPGTDFQLFHKTTLFYTFRAEDESIAQRWIKTIKAATVLDPGVSPLPC</sequence>